<accession>A0A422Q4M1</accession>
<dbReference type="RefSeq" id="XP_029230558.1">
    <property type="nucleotide sequence ID" value="XM_029369410.1"/>
</dbReference>
<reference evidence="1 2" key="1">
    <citation type="journal article" date="2018" name="BMC Genomics">
        <title>Genomic comparison of Trypanosoma conorhini and Trypanosoma rangeli to Trypanosoma cruzi strains of high and low virulence.</title>
        <authorList>
            <person name="Bradwell K.R."/>
            <person name="Koparde V.N."/>
            <person name="Matveyev A.V."/>
            <person name="Serrano M.G."/>
            <person name="Alves J.M."/>
            <person name="Parikh H."/>
            <person name="Huang B."/>
            <person name="Lee V."/>
            <person name="Espinosa-Alvarez O."/>
            <person name="Ortiz P.A."/>
            <person name="Costa-Martins A.G."/>
            <person name="Teixeira M.M."/>
            <person name="Buck G.A."/>
        </authorList>
    </citation>
    <scope>NUCLEOTIDE SEQUENCE [LARGE SCALE GENOMIC DNA]</scope>
    <source>
        <strain evidence="1 2">025E</strain>
    </source>
</reference>
<dbReference type="EMBL" id="MKKU01000094">
    <property type="protein sequence ID" value="RNF24872.1"/>
    <property type="molecule type" value="Genomic_DNA"/>
</dbReference>
<keyword evidence="2" id="KW-1185">Reference proteome</keyword>
<dbReference type="GeneID" id="40316096"/>
<name>A0A422Q4M1_9TRYP</name>
<evidence type="ECO:0000313" key="2">
    <source>
        <dbReference type="Proteomes" id="UP000284403"/>
    </source>
</evidence>
<gene>
    <name evidence="1" type="ORF">Tco025E_02485</name>
</gene>
<sequence>MRSAATTTTTTTAAAAAGMPWAYQAVMNYARLRQGGGPSPVQRAPNLLLSRPCDGVRRAVWLFHRPGGLLGVVVGPRLGGPYGGGNCPLPPVAGPAGVRRVLRRLRSLPFPAVGAGPACSPLVVHTNHLIGWCLDGGNAAPLYAHSVDELARLQPRRLQTLSPDNALVCTAYYEWDDWREAAREPGWSWHHADEAVASGLVRGQLSPEDLHRLPHARP</sequence>
<organism evidence="1 2">
    <name type="scientific">Trypanosoma conorhini</name>
    <dbReference type="NCBI Taxonomy" id="83891"/>
    <lineage>
        <taxon>Eukaryota</taxon>
        <taxon>Discoba</taxon>
        <taxon>Euglenozoa</taxon>
        <taxon>Kinetoplastea</taxon>
        <taxon>Metakinetoplastina</taxon>
        <taxon>Trypanosomatida</taxon>
        <taxon>Trypanosomatidae</taxon>
        <taxon>Trypanosoma</taxon>
    </lineage>
</organism>
<evidence type="ECO:0000313" key="1">
    <source>
        <dbReference type="EMBL" id="RNF24872.1"/>
    </source>
</evidence>
<protein>
    <submittedName>
        <fullName evidence="1">Uncharacterized protein</fullName>
    </submittedName>
</protein>
<comment type="caution">
    <text evidence="1">The sequence shown here is derived from an EMBL/GenBank/DDBJ whole genome shotgun (WGS) entry which is preliminary data.</text>
</comment>
<dbReference type="AlphaFoldDB" id="A0A422Q4M1"/>
<proteinExistence type="predicted"/>
<dbReference type="Proteomes" id="UP000284403">
    <property type="component" value="Unassembled WGS sequence"/>
</dbReference>
<dbReference type="OrthoDB" id="270445at2759"/>